<evidence type="ECO:0000313" key="1">
    <source>
        <dbReference type="EMBL" id="SFF64983.1"/>
    </source>
</evidence>
<dbReference type="Proteomes" id="UP000182135">
    <property type="component" value="Unassembled WGS sequence"/>
</dbReference>
<dbReference type="STRING" id="1529.SAMN04487885_105110"/>
<dbReference type="GeneID" id="90543934"/>
<name>A0A1I2KEW5_9CLOT</name>
<protein>
    <recommendedName>
        <fullName evidence="3">Twitching motility protein PilT</fullName>
    </recommendedName>
</protein>
<organism evidence="1 2">
    <name type="scientific">Clostridium cadaveris</name>
    <dbReference type="NCBI Taxonomy" id="1529"/>
    <lineage>
        <taxon>Bacteria</taxon>
        <taxon>Bacillati</taxon>
        <taxon>Bacillota</taxon>
        <taxon>Clostridia</taxon>
        <taxon>Eubacteriales</taxon>
        <taxon>Clostridiaceae</taxon>
        <taxon>Clostridium</taxon>
    </lineage>
</organism>
<dbReference type="EMBL" id="FOOE01000005">
    <property type="protein sequence ID" value="SFF64983.1"/>
    <property type="molecule type" value="Genomic_DNA"/>
</dbReference>
<gene>
    <name evidence="1" type="ORF">SAMN04487885_105110</name>
</gene>
<dbReference type="OrthoDB" id="1953676at2"/>
<evidence type="ECO:0008006" key="3">
    <source>
        <dbReference type="Google" id="ProtNLM"/>
    </source>
</evidence>
<dbReference type="eggNOG" id="COG0593">
    <property type="taxonomic scope" value="Bacteria"/>
</dbReference>
<dbReference type="RefSeq" id="WP_027637341.1">
    <property type="nucleotide sequence ID" value="NZ_BAAACD010000045.1"/>
</dbReference>
<reference evidence="1 2" key="1">
    <citation type="submission" date="2016-10" db="EMBL/GenBank/DDBJ databases">
        <authorList>
            <person name="de Groot N.N."/>
        </authorList>
    </citation>
    <scope>NUCLEOTIDE SEQUENCE [LARGE SCALE GENOMIC DNA]</scope>
    <source>
        <strain evidence="1 2">NLAE-zl-G419</strain>
    </source>
</reference>
<sequence>MINVFCNKRGSGKTKALIDLANQKIHNADGQMVYIDDDKRPMYSLDRRIRFITTEDYEVKDCNEFYGLLCGILSGNYDVDMIFVDGLNNIVSGSMEDMAHLFCRLESFCKKNGVEMYINLNSDISQEGMPEFLKKYVKAA</sequence>
<proteinExistence type="predicted"/>
<dbReference type="AlphaFoldDB" id="A0A1I2KEW5"/>
<keyword evidence="2" id="KW-1185">Reference proteome</keyword>
<evidence type="ECO:0000313" key="2">
    <source>
        <dbReference type="Proteomes" id="UP000182135"/>
    </source>
</evidence>
<accession>A0A1I2KEW5</accession>